<dbReference type="RefSeq" id="WP_342024686.1">
    <property type="nucleotide sequence ID" value="NZ_CP151657.1"/>
</dbReference>
<dbReference type="Proteomes" id="UP001448858">
    <property type="component" value="Chromosome"/>
</dbReference>
<dbReference type="InterPro" id="IPR018644">
    <property type="entry name" value="DUF2071"/>
</dbReference>
<organism evidence="1 2">
    <name type="scientific">Arthrobacter citreus</name>
    <dbReference type="NCBI Taxonomy" id="1670"/>
    <lineage>
        <taxon>Bacteria</taxon>
        <taxon>Bacillati</taxon>
        <taxon>Actinomycetota</taxon>
        <taxon>Actinomycetes</taxon>
        <taxon>Micrococcales</taxon>
        <taxon>Micrococcaceae</taxon>
        <taxon>Arthrobacter</taxon>
    </lineage>
</organism>
<evidence type="ECO:0000313" key="2">
    <source>
        <dbReference type="Proteomes" id="UP001448858"/>
    </source>
</evidence>
<proteinExistence type="predicted"/>
<protein>
    <submittedName>
        <fullName evidence="1">DUF2071 domain-containing protein</fullName>
    </submittedName>
</protein>
<dbReference type="Pfam" id="PF09844">
    <property type="entry name" value="DUF2071"/>
    <property type="match status" value="1"/>
</dbReference>
<dbReference type="InterPro" id="IPR023375">
    <property type="entry name" value="ADC_dom_sf"/>
</dbReference>
<reference evidence="1 2" key="1">
    <citation type="submission" date="2024-04" db="EMBL/GenBank/DDBJ databases">
        <title>Arthrobacter sp. from Plains bison fecal sample.</title>
        <authorList>
            <person name="Ruzzini A."/>
        </authorList>
    </citation>
    <scope>NUCLEOTIDE SEQUENCE [LARGE SCALE GENOMIC DNA]</scope>
    <source>
        <strain evidence="1 2">EINP1</strain>
    </source>
</reference>
<accession>A0ABZ2ZZH9</accession>
<name>A0ABZ2ZZH9_9MICC</name>
<dbReference type="PANTHER" id="PTHR39186:SF1">
    <property type="entry name" value="DUF2071 DOMAIN-CONTAINING PROTEIN"/>
    <property type="match status" value="1"/>
</dbReference>
<keyword evidence="2" id="KW-1185">Reference proteome</keyword>
<gene>
    <name evidence="1" type="ORF">AAE021_05900</name>
</gene>
<sequence length="255" mass="27555">MRRSPEGCPDPWPAGPVVTPPVLVAQSWSDAVFLHWRIPASAAERYMPPLVKPDVFLGSTWVGLIGFRLHGTRIGGAVPVPWLGSFTEVNVRLYTRGADGSRGVLFLSLDASRLGTVLAARSIGVPYVFSRCRPRHGPGDDVFGYDVKRFRGQGSSSFAVRPDFTRQAGDRLSLELTARFGAHARLAGRTLFVPNSHRPWPLQPARLVSFDDGLLRSSGFPMAGPPESVLFSPGVRTVFGPPRAVQRSGAGRTGG</sequence>
<dbReference type="SUPFAM" id="SSF160104">
    <property type="entry name" value="Acetoacetate decarboxylase-like"/>
    <property type="match status" value="1"/>
</dbReference>
<dbReference type="EMBL" id="CP151657">
    <property type="protein sequence ID" value="WZP17091.1"/>
    <property type="molecule type" value="Genomic_DNA"/>
</dbReference>
<dbReference type="PANTHER" id="PTHR39186">
    <property type="entry name" value="DUF2071 FAMILY PROTEIN"/>
    <property type="match status" value="1"/>
</dbReference>
<evidence type="ECO:0000313" key="1">
    <source>
        <dbReference type="EMBL" id="WZP17091.1"/>
    </source>
</evidence>